<dbReference type="AlphaFoldDB" id="A0A2U1PSE7"/>
<comment type="caution">
    <text evidence="3">The sequence shown here is derived from an EMBL/GenBank/DDBJ whole genome shotgun (WGS) entry which is preliminary data.</text>
</comment>
<protein>
    <recommendedName>
        <fullName evidence="5">Glycine-rich protein</fullName>
    </recommendedName>
</protein>
<keyword evidence="4" id="KW-1185">Reference proteome</keyword>
<feature type="chain" id="PRO_5015483641" description="Glycine-rich protein" evidence="2">
    <location>
        <begin position="28"/>
        <end position="116"/>
    </location>
</feature>
<feature type="signal peptide" evidence="2">
    <location>
        <begin position="1"/>
        <end position="27"/>
    </location>
</feature>
<evidence type="ECO:0000313" key="4">
    <source>
        <dbReference type="Proteomes" id="UP000245207"/>
    </source>
</evidence>
<proteinExistence type="predicted"/>
<dbReference type="Proteomes" id="UP000245207">
    <property type="component" value="Unassembled WGS sequence"/>
</dbReference>
<sequence>METKIKIIVMLMVVLLLFSIMMNDIRATSKGGMDVESKKGGRGRGFQGGGGSCRKHKGRGCRHRGHECSGSRNATSDHGNTTQVHGCNHNCGSLHASAMHPLASSILGGLVLLCLG</sequence>
<keyword evidence="2" id="KW-0732">Signal</keyword>
<reference evidence="3 4" key="1">
    <citation type="journal article" date="2018" name="Mol. Plant">
        <title>The genome of Artemisia annua provides insight into the evolution of Asteraceae family and artemisinin biosynthesis.</title>
        <authorList>
            <person name="Shen Q."/>
            <person name="Zhang L."/>
            <person name="Liao Z."/>
            <person name="Wang S."/>
            <person name="Yan T."/>
            <person name="Shi P."/>
            <person name="Liu M."/>
            <person name="Fu X."/>
            <person name="Pan Q."/>
            <person name="Wang Y."/>
            <person name="Lv Z."/>
            <person name="Lu X."/>
            <person name="Zhang F."/>
            <person name="Jiang W."/>
            <person name="Ma Y."/>
            <person name="Chen M."/>
            <person name="Hao X."/>
            <person name="Li L."/>
            <person name="Tang Y."/>
            <person name="Lv G."/>
            <person name="Zhou Y."/>
            <person name="Sun X."/>
            <person name="Brodelius P.E."/>
            <person name="Rose J.K.C."/>
            <person name="Tang K."/>
        </authorList>
    </citation>
    <scope>NUCLEOTIDE SEQUENCE [LARGE SCALE GENOMIC DNA]</scope>
    <source>
        <strain evidence="4">cv. Huhao1</strain>
        <tissue evidence="3">Leaf</tissue>
    </source>
</reference>
<evidence type="ECO:0000256" key="2">
    <source>
        <dbReference type="SAM" id="SignalP"/>
    </source>
</evidence>
<evidence type="ECO:0000256" key="1">
    <source>
        <dbReference type="SAM" id="MobiDB-lite"/>
    </source>
</evidence>
<organism evidence="3 4">
    <name type="scientific">Artemisia annua</name>
    <name type="common">Sweet wormwood</name>
    <dbReference type="NCBI Taxonomy" id="35608"/>
    <lineage>
        <taxon>Eukaryota</taxon>
        <taxon>Viridiplantae</taxon>
        <taxon>Streptophyta</taxon>
        <taxon>Embryophyta</taxon>
        <taxon>Tracheophyta</taxon>
        <taxon>Spermatophyta</taxon>
        <taxon>Magnoliopsida</taxon>
        <taxon>eudicotyledons</taxon>
        <taxon>Gunneridae</taxon>
        <taxon>Pentapetalae</taxon>
        <taxon>asterids</taxon>
        <taxon>campanulids</taxon>
        <taxon>Asterales</taxon>
        <taxon>Asteraceae</taxon>
        <taxon>Asteroideae</taxon>
        <taxon>Anthemideae</taxon>
        <taxon>Artemisiinae</taxon>
        <taxon>Artemisia</taxon>
    </lineage>
</organism>
<accession>A0A2U1PSE7</accession>
<gene>
    <name evidence="3" type="ORF">CTI12_AA087430</name>
</gene>
<feature type="region of interest" description="Disordered" evidence="1">
    <location>
        <begin position="31"/>
        <end position="51"/>
    </location>
</feature>
<evidence type="ECO:0008006" key="5">
    <source>
        <dbReference type="Google" id="ProtNLM"/>
    </source>
</evidence>
<dbReference type="EMBL" id="PKPP01000790">
    <property type="protein sequence ID" value="PWA88671.1"/>
    <property type="molecule type" value="Genomic_DNA"/>
</dbReference>
<evidence type="ECO:0000313" key="3">
    <source>
        <dbReference type="EMBL" id="PWA88671.1"/>
    </source>
</evidence>
<name>A0A2U1PSE7_ARTAN</name>